<accession>A0ABW5QJC3</accession>
<evidence type="ECO:0000313" key="2">
    <source>
        <dbReference type="EMBL" id="MFD2647454.1"/>
    </source>
</evidence>
<evidence type="ECO:0000313" key="3">
    <source>
        <dbReference type="Proteomes" id="UP001597521"/>
    </source>
</evidence>
<feature type="signal peptide" evidence="1">
    <location>
        <begin position="1"/>
        <end position="26"/>
    </location>
</feature>
<sequence>MWRRHGVIGTLALALCASVAPQFAQAGDGLDSERLLPGQLPAAPVADQGVWLREPYDPFFDVDWSVALRGAYTKTPTIERSDTLLVPTVRLEHIGVRAAIAAEADAEIVREQDGRLSITGLRLGLDAGYDLDSVTRATATADLTLTQPLAGTPGVSSTVAIAPQTLSGSAGIGVTRQFGRFNVGVTGSVGRSLYGDTTRTDGTVVSNAEENLWSLDGALRVGYQVTPVFEVFGEAGVGRDLFDNPSTSLGVKTDATDVTLLAGVTGRWNSTLEATAATGVTLRRFDAAALGEVQAQVYDASVVFKPDPTLRLRAGLNTAVAPPGPDNAGTARVEYTASMGVDYTVNSWLALRAQAAWNTATFTGTGNTETGYSLGAGADYKVNAHTAIGADYSYSQAVTTSDGLQEAHRVTVGVTVSR</sequence>
<dbReference type="SUPFAM" id="SSF56925">
    <property type="entry name" value="OMPA-like"/>
    <property type="match status" value="2"/>
</dbReference>
<dbReference type="Proteomes" id="UP001597521">
    <property type="component" value="Unassembled WGS sequence"/>
</dbReference>
<dbReference type="InterPro" id="IPR018759">
    <property type="entry name" value="BBP2_2"/>
</dbReference>
<dbReference type="Pfam" id="PF10082">
    <property type="entry name" value="BBP2_2"/>
    <property type="match status" value="1"/>
</dbReference>
<name>A0ABW5QJC3_9HYPH</name>
<dbReference type="RefSeq" id="WP_386832479.1">
    <property type="nucleotide sequence ID" value="NZ_JBHUNP010000001.1"/>
</dbReference>
<reference evidence="3" key="1">
    <citation type="journal article" date="2019" name="Int. J. Syst. Evol. Microbiol.">
        <title>The Global Catalogue of Microorganisms (GCM) 10K type strain sequencing project: providing services to taxonomists for standard genome sequencing and annotation.</title>
        <authorList>
            <consortium name="The Broad Institute Genomics Platform"/>
            <consortium name="The Broad Institute Genome Sequencing Center for Infectious Disease"/>
            <person name="Wu L."/>
            <person name="Ma J."/>
        </authorList>
    </citation>
    <scope>NUCLEOTIDE SEQUENCE [LARGE SCALE GENOMIC DNA]</scope>
    <source>
        <strain evidence="3">CCM 7427</strain>
    </source>
</reference>
<feature type="chain" id="PRO_5047030888" evidence="1">
    <location>
        <begin position="27"/>
        <end position="418"/>
    </location>
</feature>
<keyword evidence="3" id="KW-1185">Reference proteome</keyword>
<protein>
    <submittedName>
        <fullName evidence="2">Outer membrane beta-barrel protein</fullName>
    </submittedName>
</protein>
<evidence type="ECO:0000256" key="1">
    <source>
        <dbReference type="SAM" id="SignalP"/>
    </source>
</evidence>
<keyword evidence="1" id="KW-0732">Signal</keyword>
<dbReference type="EMBL" id="JBHUNP010000001">
    <property type="protein sequence ID" value="MFD2647454.1"/>
    <property type="molecule type" value="Genomic_DNA"/>
</dbReference>
<dbReference type="InterPro" id="IPR011250">
    <property type="entry name" value="OMP/PagP_B-barrel"/>
</dbReference>
<comment type="caution">
    <text evidence="2">The sequence shown here is derived from an EMBL/GenBank/DDBJ whole genome shotgun (WGS) entry which is preliminary data.</text>
</comment>
<organism evidence="2 3">
    <name type="scientific">Devosia albogilva</name>
    <dbReference type="NCBI Taxonomy" id="429726"/>
    <lineage>
        <taxon>Bacteria</taxon>
        <taxon>Pseudomonadati</taxon>
        <taxon>Pseudomonadota</taxon>
        <taxon>Alphaproteobacteria</taxon>
        <taxon>Hyphomicrobiales</taxon>
        <taxon>Devosiaceae</taxon>
        <taxon>Devosia</taxon>
    </lineage>
</organism>
<gene>
    <name evidence="2" type="ORF">ACFSX5_06535</name>
</gene>
<proteinExistence type="predicted"/>